<dbReference type="PANTHER" id="PTHR19353:SF19">
    <property type="entry name" value="DELTA(5) FATTY ACID DESATURASE C-RELATED"/>
    <property type="match status" value="1"/>
</dbReference>
<feature type="domain" description="Fatty acid desaturase" evidence="1">
    <location>
        <begin position="72"/>
        <end position="302"/>
    </location>
</feature>
<protein>
    <submittedName>
        <fullName evidence="2">Fatty acid desaturase</fullName>
    </submittedName>
</protein>
<dbReference type="GO" id="GO:0016717">
    <property type="term" value="F:oxidoreductase activity, acting on paired donors, with oxidation of a pair of donors resulting in the reduction of molecular oxygen to two molecules of water"/>
    <property type="evidence" value="ECO:0007669"/>
    <property type="project" value="TreeGrafter"/>
</dbReference>
<evidence type="ECO:0000313" key="3">
    <source>
        <dbReference type="Proteomes" id="UP000319432"/>
    </source>
</evidence>
<gene>
    <name evidence="2" type="ORF">EEL30_07695</name>
</gene>
<dbReference type="PANTHER" id="PTHR19353">
    <property type="entry name" value="FATTY ACID DESATURASE 2"/>
    <property type="match status" value="1"/>
</dbReference>
<reference evidence="2 3" key="1">
    <citation type="submission" date="2018-11" db="EMBL/GenBank/DDBJ databases">
        <title>Phylogenetic determinants of toxin gene distribution in genomes of Brevibacillus laterosporus.</title>
        <authorList>
            <person name="Glare T.R."/>
            <person name="Durrant A."/>
            <person name="Berry C."/>
            <person name="Palma L."/>
            <person name="Ormskirk M."/>
            <person name="Cox M.O."/>
        </authorList>
    </citation>
    <scope>NUCLEOTIDE SEQUENCE [LARGE SCALE GENOMIC DNA]</scope>
    <source>
        <strain evidence="2 3">1821L</strain>
    </source>
</reference>
<dbReference type="InterPro" id="IPR005804">
    <property type="entry name" value="FA_desaturase_dom"/>
</dbReference>
<dbReference type="Pfam" id="PF00487">
    <property type="entry name" value="FA_desaturase"/>
    <property type="match status" value="1"/>
</dbReference>
<dbReference type="InterPro" id="IPR012171">
    <property type="entry name" value="Fatty_acid_desaturase"/>
</dbReference>
<dbReference type="GO" id="GO:0008610">
    <property type="term" value="P:lipid biosynthetic process"/>
    <property type="evidence" value="ECO:0007669"/>
    <property type="project" value="UniProtKB-ARBA"/>
</dbReference>
<dbReference type="Proteomes" id="UP000319432">
    <property type="component" value="Chromosome"/>
</dbReference>
<dbReference type="GO" id="GO:0016020">
    <property type="term" value="C:membrane"/>
    <property type="evidence" value="ECO:0007669"/>
    <property type="project" value="TreeGrafter"/>
</dbReference>
<dbReference type="EMBL" id="CP033464">
    <property type="protein sequence ID" value="QDX92248.1"/>
    <property type="molecule type" value="Genomic_DNA"/>
</dbReference>
<dbReference type="CDD" id="cd03510">
    <property type="entry name" value="Rhizobitoxine-FADS-like"/>
    <property type="match status" value="1"/>
</dbReference>
<accession>A0A502IFI7</accession>
<dbReference type="AlphaFoldDB" id="A0A502IFI7"/>
<keyword evidence="3" id="KW-1185">Reference proteome</keyword>
<organism evidence="2 3">
    <name type="scientific">Brevibacillus laterosporus</name>
    <name type="common">Bacillus laterosporus</name>
    <dbReference type="NCBI Taxonomy" id="1465"/>
    <lineage>
        <taxon>Bacteria</taxon>
        <taxon>Bacillati</taxon>
        <taxon>Bacillota</taxon>
        <taxon>Bacilli</taxon>
        <taxon>Bacillales</taxon>
        <taxon>Paenibacillaceae</taxon>
        <taxon>Brevibacillus</taxon>
    </lineage>
</organism>
<sequence>MKEAVVGQPWAQQDVTPQSATSNKGILFSKDIMNQLKGLQKKNNWYNFFALGLDWSLIALVIVLAHVYQNIWTYLGAIIVIGGRMRGLDNLMHEASHNMLFKSRWLNKWVGSIFIAFPVITNYKPYCDSHYKHHKYLWTDKDPDTSELKAMGLNHAVISKKYFIFRYIFGSIFIKHVFRNVLNAVIRLFSKQDQTTVEYIIKLCMWSSVIALSIIYHFWWELILYWFVPLVTIFPVIRFWSDLADHSGLETSDPLYSSRNSYGNWLERLILYPHHDTYHIVHHLFPYIPHYNLKKAHLVLMSHSDYAKAHHCTGFFKTFLPGFRSVIDDIVTKLNHK</sequence>
<name>A0A502IFI7_BRELA</name>
<dbReference type="OrthoDB" id="9792534at2"/>
<evidence type="ECO:0000313" key="2">
    <source>
        <dbReference type="EMBL" id="QDX92248.1"/>
    </source>
</evidence>
<proteinExistence type="predicted"/>
<evidence type="ECO:0000259" key="1">
    <source>
        <dbReference type="Pfam" id="PF00487"/>
    </source>
</evidence>